<feature type="compositionally biased region" description="Basic and acidic residues" evidence="1">
    <location>
        <begin position="1"/>
        <end position="12"/>
    </location>
</feature>
<name>A0A2T0ZWK1_9ACTN</name>
<dbReference type="OrthoDB" id="5182947at2"/>
<organism evidence="2 3">
    <name type="scientific">Antricoccus suffuscus</name>
    <dbReference type="NCBI Taxonomy" id="1629062"/>
    <lineage>
        <taxon>Bacteria</taxon>
        <taxon>Bacillati</taxon>
        <taxon>Actinomycetota</taxon>
        <taxon>Actinomycetes</taxon>
        <taxon>Geodermatophilales</taxon>
        <taxon>Antricoccaceae</taxon>
        <taxon>Antricoccus</taxon>
    </lineage>
</organism>
<evidence type="ECO:0000313" key="2">
    <source>
        <dbReference type="EMBL" id="PRZ40458.1"/>
    </source>
</evidence>
<protein>
    <submittedName>
        <fullName evidence="2">Uncharacterized protein</fullName>
    </submittedName>
</protein>
<feature type="region of interest" description="Disordered" evidence="1">
    <location>
        <begin position="1"/>
        <end position="21"/>
    </location>
</feature>
<dbReference type="RefSeq" id="WP_106350333.1">
    <property type="nucleotide sequence ID" value="NZ_PVUE01000017.1"/>
</dbReference>
<keyword evidence="3" id="KW-1185">Reference proteome</keyword>
<proteinExistence type="predicted"/>
<accession>A0A2T0ZWK1</accession>
<evidence type="ECO:0000313" key="3">
    <source>
        <dbReference type="Proteomes" id="UP000237752"/>
    </source>
</evidence>
<reference evidence="2 3" key="1">
    <citation type="submission" date="2018-03" db="EMBL/GenBank/DDBJ databases">
        <title>Genomic Encyclopedia of Archaeal and Bacterial Type Strains, Phase II (KMG-II): from individual species to whole genera.</title>
        <authorList>
            <person name="Goeker M."/>
        </authorList>
    </citation>
    <scope>NUCLEOTIDE SEQUENCE [LARGE SCALE GENOMIC DNA]</scope>
    <source>
        <strain evidence="2 3">DSM 100065</strain>
    </source>
</reference>
<comment type="caution">
    <text evidence="2">The sequence shown here is derived from an EMBL/GenBank/DDBJ whole genome shotgun (WGS) entry which is preliminary data.</text>
</comment>
<sequence>MTESNDRERIDASADDETVGRRTAVRRVATALGLTAGALVVPTMVGTAEAKPGDGLKVGGTTDALDAQTALKSASNASTLRIENSKSRSGPANDAVDIIAPQIQLASPVPSGSRPQVPDVTGMRSGDMAASGGMLFYGADIVPDAVTPVQVHSAAFSNYFQSIDPAKSVLFDSATLTADERASYTLGAFDTAGRLVPGQRIGIDARTLINTNSLPGRAALSTIVTASGGDTDGSVVVHLDQTSAGDFAITQFSVLPAAVTANGKPYAIVSSTGAVTALDADDKLWLSVTAATHVKVQVTGAIIADPSAIVEPADPPAGASDPAKRALLQRQAVRAMTDGLTPPK</sequence>
<evidence type="ECO:0000256" key="1">
    <source>
        <dbReference type="SAM" id="MobiDB-lite"/>
    </source>
</evidence>
<dbReference type="EMBL" id="PVUE01000017">
    <property type="protein sequence ID" value="PRZ40458.1"/>
    <property type="molecule type" value="Genomic_DNA"/>
</dbReference>
<dbReference type="Proteomes" id="UP000237752">
    <property type="component" value="Unassembled WGS sequence"/>
</dbReference>
<gene>
    <name evidence="2" type="ORF">CLV47_11796</name>
</gene>
<dbReference type="AlphaFoldDB" id="A0A2T0ZWK1"/>